<geneLocation type="plasmid" evidence="1 2">
    <name>punnamed2</name>
</geneLocation>
<reference evidence="2" key="1">
    <citation type="submission" date="2020-09" db="EMBL/GenBank/DDBJ databases">
        <title>Sphingomonas sp., a new species isolated from pork steak.</title>
        <authorList>
            <person name="Heidler von Heilborn D."/>
        </authorList>
    </citation>
    <scope>NUCLEOTIDE SEQUENCE [LARGE SCALE GENOMIC DNA]</scope>
    <source>
        <plasmid evidence="2">punnamed2</plasmid>
    </source>
</reference>
<keyword evidence="2" id="KW-1185">Reference proteome</keyword>
<organism evidence="1 2">
    <name type="scientific">Sphingomonas aliaeris</name>
    <dbReference type="NCBI Taxonomy" id="2759526"/>
    <lineage>
        <taxon>Bacteria</taxon>
        <taxon>Pseudomonadati</taxon>
        <taxon>Pseudomonadota</taxon>
        <taxon>Alphaproteobacteria</taxon>
        <taxon>Sphingomonadales</taxon>
        <taxon>Sphingomonadaceae</taxon>
        <taxon>Sphingomonas</taxon>
    </lineage>
</organism>
<name>A0A974NYV8_9SPHN</name>
<evidence type="ECO:0000313" key="1">
    <source>
        <dbReference type="EMBL" id="QQV79411.1"/>
    </source>
</evidence>
<gene>
    <name evidence="1" type="ORF">H5J25_20230</name>
</gene>
<protein>
    <submittedName>
        <fullName evidence="1">Uncharacterized protein</fullName>
    </submittedName>
</protein>
<sequence>MPSAVIKQFVVEGAADFPLAMLTADECWPARAADAAAIAALQLGVGAATPPRKIILATVSKYAPNRQRWIAAGWRVIA</sequence>
<accession>A0A974NYV8</accession>
<dbReference type="KEGG" id="sari:H5J25_20230"/>
<proteinExistence type="predicted"/>
<evidence type="ECO:0000313" key="2">
    <source>
        <dbReference type="Proteomes" id="UP000595894"/>
    </source>
</evidence>
<dbReference type="AlphaFoldDB" id="A0A974NYV8"/>
<keyword evidence="1" id="KW-0614">Plasmid</keyword>
<dbReference type="EMBL" id="CP061037">
    <property type="protein sequence ID" value="QQV79411.1"/>
    <property type="molecule type" value="Genomic_DNA"/>
</dbReference>
<dbReference type="Proteomes" id="UP000595894">
    <property type="component" value="Plasmid punnamed2"/>
</dbReference>